<evidence type="ECO:0000313" key="3">
    <source>
        <dbReference type="EMBL" id="KAA1076693.1"/>
    </source>
</evidence>
<evidence type="ECO:0000256" key="2">
    <source>
        <dbReference type="SAM" id="SignalP"/>
    </source>
</evidence>
<protein>
    <submittedName>
        <fullName evidence="4">Uncharacterized protein</fullName>
    </submittedName>
</protein>
<feature type="signal peptide" evidence="2">
    <location>
        <begin position="1"/>
        <end position="19"/>
    </location>
</feature>
<evidence type="ECO:0000313" key="5">
    <source>
        <dbReference type="Proteomes" id="UP000324748"/>
    </source>
</evidence>
<gene>
    <name evidence="3" type="ORF">PGT21_016191</name>
    <name evidence="4" type="ORF">PGTUg99_028670</name>
</gene>
<feature type="compositionally biased region" description="Low complexity" evidence="1">
    <location>
        <begin position="90"/>
        <end position="116"/>
    </location>
</feature>
<sequence>MRWLLVTFLAACVLLQVAAAPELVNIMCWKCNKRTTVHERCQTELTCGHICDFIKSTDCDSEGCKHNIPNGHDHARPVKCATCGVRGNPSTASASGSSVSRSSSSRSSASSASGYSIKRYTGGGR</sequence>
<reference evidence="5 6" key="1">
    <citation type="submission" date="2019-05" db="EMBL/GenBank/DDBJ databases">
        <title>Emergence of the Ug99 lineage of the wheat stem rust pathogen through somatic hybridization.</title>
        <authorList>
            <person name="Li F."/>
            <person name="Upadhyaya N.M."/>
            <person name="Sperschneider J."/>
            <person name="Matny O."/>
            <person name="Nguyen-Phuc H."/>
            <person name="Mago R."/>
            <person name="Raley C."/>
            <person name="Miller M.E."/>
            <person name="Silverstein K.A.T."/>
            <person name="Henningsen E."/>
            <person name="Hirsch C.D."/>
            <person name="Visser B."/>
            <person name="Pretorius Z.A."/>
            <person name="Steffenson B.J."/>
            <person name="Schwessinger B."/>
            <person name="Dodds P.N."/>
            <person name="Figueroa M."/>
        </authorList>
    </citation>
    <scope>NUCLEOTIDE SEQUENCE [LARGE SCALE GENOMIC DNA]</scope>
    <source>
        <strain evidence="3">21-0</strain>
        <strain evidence="4 6">Ug99</strain>
    </source>
</reference>
<proteinExistence type="predicted"/>
<accession>A0A5B0RMJ8</accession>
<name>A0A5B0RMJ8_PUCGR</name>
<organism evidence="4 6">
    <name type="scientific">Puccinia graminis f. sp. tritici</name>
    <dbReference type="NCBI Taxonomy" id="56615"/>
    <lineage>
        <taxon>Eukaryota</taxon>
        <taxon>Fungi</taxon>
        <taxon>Dikarya</taxon>
        <taxon>Basidiomycota</taxon>
        <taxon>Pucciniomycotina</taxon>
        <taxon>Pucciniomycetes</taxon>
        <taxon>Pucciniales</taxon>
        <taxon>Pucciniaceae</taxon>
        <taxon>Puccinia</taxon>
    </lineage>
</organism>
<dbReference type="AlphaFoldDB" id="A0A5B0RMJ8"/>
<evidence type="ECO:0000313" key="4">
    <source>
        <dbReference type="EMBL" id="KAA1126857.1"/>
    </source>
</evidence>
<evidence type="ECO:0000256" key="1">
    <source>
        <dbReference type="SAM" id="MobiDB-lite"/>
    </source>
</evidence>
<dbReference type="OrthoDB" id="10320964at2759"/>
<evidence type="ECO:0000313" key="6">
    <source>
        <dbReference type="Proteomes" id="UP000325313"/>
    </source>
</evidence>
<dbReference type="EMBL" id="VDEP01000170">
    <property type="protein sequence ID" value="KAA1126857.1"/>
    <property type="molecule type" value="Genomic_DNA"/>
</dbReference>
<dbReference type="Proteomes" id="UP000325313">
    <property type="component" value="Unassembled WGS sequence"/>
</dbReference>
<comment type="caution">
    <text evidence="4">The sequence shown here is derived from an EMBL/GenBank/DDBJ whole genome shotgun (WGS) entry which is preliminary data.</text>
</comment>
<dbReference type="EMBL" id="VSWC01000145">
    <property type="protein sequence ID" value="KAA1076693.1"/>
    <property type="molecule type" value="Genomic_DNA"/>
</dbReference>
<keyword evidence="5" id="KW-1185">Reference proteome</keyword>
<feature type="region of interest" description="Disordered" evidence="1">
    <location>
        <begin position="87"/>
        <end position="125"/>
    </location>
</feature>
<dbReference type="Proteomes" id="UP000324748">
    <property type="component" value="Unassembled WGS sequence"/>
</dbReference>
<feature type="chain" id="PRO_5036138165" evidence="2">
    <location>
        <begin position="20"/>
        <end position="125"/>
    </location>
</feature>
<keyword evidence="2" id="KW-0732">Signal</keyword>